<dbReference type="AlphaFoldDB" id="A0A6A6UQ14"/>
<feature type="region of interest" description="Disordered" evidence="1">
    <location>
        <begin position="217"/>
        <end position="239"/>
    </location>
</feature>
<sequence>MNRRDYQASCAVCGGPADPDCASGCESTRLNMAIAQAETQWLDKWREKTREWVANHAISHVTNTFKAMKETRLSNYNAYIKALPYISIYEQYHGRPPLHPNVLQELRRQIHEADVDLRNQIDGDWRNCVVRYPEVLTYYYSMVNIQTPKDVNGPTNIIAPVPSFQSVTRPPIERSRSTTGTSSATKKTRRNSKTTSSIKGSEFSVDAIAKLLHDQNLAGHGAPTNHNMSNGHPGGLAGMSGMASMSSMAGMPGMSAMAGMTGLTRSSSKAGRSTPVQEGHPSRPSGKKRHSKDYMSFAGMNMPASGRATAPIPHAPYAPPGMGMPQSYLSGRYPS</sequence>
<keyword evidence="3" id="KW-1185">Reference proteome</keyword>
<organism evidence="2 3">
    <name type="scientific">Microthyrium microscopicum</name>
    <dbReference type="NCBI Taxonomy" id="703497"/>
    <lineage>
        <taxon>Eukaryota</taxon>
        <taxon>Fungi</taxon>
        <taxon>Dikarya</taxon>
        <taxon>Ascomycota</taxon>
        <taxon>Pezizomycotina</taxon>
        <taxon>Dothideomycetes</taxon>
        <taxon>Dothideomycetes incertae sedis</taxon>
        <taxon>Microthyriales</taxon>
        <taxon>Microthyriaceae</taxon>
        <taxon>Microthyrium</taxon>
    </lineage>
</organism>
<feature type="compositionally biased region" description="Polar residues" evidence="1">
    <location>
        <begin position="263"/>
        <end position="276"/>
    </location>
</feature>
<dbReference type="OrthoDB" id="5409477at2759"/>
<feature type="region of interest" description="Disordered" evidence="1">
    <location>
        <begin position="253"/>
        <end position="291"/>
    </location>
</feature>
<name>A0A6A6UQ14_9PEZI</name>
<dbReference type="Proteomes" id="UP000799302">
    <property type="component" value="Unassembled WGS sequence"/>
</dbReference>
<accession>A0A6A6UQ14</accession>
<feature type="region of interest" description="Disordered" evidence="1">
    <location>
        <begin position="162"/>
        <end position="199"/>
    </location>
</feature>
<proteinExistence type="predicted"/>
<protein>
    <submittedName>
        <fullName evidence="2">Uncharacterized protein</fullName>
    </submittedName>
</protein>
<evidence type="ECO:0000313" key="2">
    <source>
        <dbReference type="EMBL" id="KAF2674385.1"/>
    </source>
</evidence>
<reference evidence="2" key="1">
    <citation type="journal article" date="2020" name="Stud. Mycol.">
        <title>101 Dothideomycetes genomes: a test case for predicting lifestyles and emergence of pathogens.</title>
        <authorList>
            <person name="Haridas S."/>
            <person name="Albert R."/>
            <person name="Binder M."/>
            <person name="Bloem J."/>
            <person name="Labutti K."/>
            <person name="Salamov A."/>
            <person name="Andreopoulos B."/>
            <person name="Baker S."/>
            <person name="Barry K."/>
            <person name="Bills G."/>
            <person name="Bluhm B."/>
            <person name="Cannon C."/>
            <person name="Castanera R."/>
            <person name="Culley D."/>
            <person name="Daum C."/>
            <person name="Ezra D."/>
            <person name="Gonzalez J."/>
            <person name="Henrissat B."/>
            <person name="Kuo A."/>
            <person name="Liang C."/>
            <person name="Lipzen A."/>
            <person name="Lutzoni F."/>
            <person name="Magnuson J."/>
            <person name="Mondo S."/>
            <person name="Nolan M."/>
            <person name="Ohm R."/>
            <person name="Pangilinan J."/>
            <person name="Park H.-J."/>
            <person name="Ramirez L."/>
            <person name="Alfaro M."/>
            <person name="Sun H."/>
            <person name="Tritt A."/>
            <person name="Yoshinaga Y."/>
            <person name="Zwiers L.-H."/>
            <person name="Turgeon B."/>
            <person name="Goodwin S."/>
            <person name="Spatafora J."/>
            <person name="Crous P."/>
            <person name="Grigoriev I."/>
        </authorList>
    </citation>
    <scope>NUCLEOTIDE SEQUENCE</scope>
    <source>
        <strain evidence="2">CBS 115976</strain>
    </source>
</reference>
<evidence type="ECO:0000313" key="3">
    <source>
        <dbReference type="Proteomes" id="UP000799302"/>
    </source>
</evidence>
<dbReference type="EMBL" id="MU004230">
    <property type="protein sequence ID" value="KAF2674385.1"/>
    <property type="molecule type" value="Genomic_DNA"/>
</dbReference>
<evidence type="ECO:0000256" key="1">
    <source>
        <dbReference type="SAM" id="MobiDB-lite"/>
    </source>
</evidence>
<gene>
    <name evidence="2" type="ORF">BT63DRAFT_8850</name>
</gene>
<feature type="compositionally biased region" description="Low complexity" evidence="1">
    <location>
        <begin position="253"/>
        <end position="262"/>
    </location>
</feature>